<name>A0A0B2VAC3_TOXCA</name>
<proteinExistence type="predicted"/>
<reference evidence="1 2" key="1">
    <citation type="submission" date="2014-11" db="EMBL/GenBank/DDBJ databases">
        <title>Genetic blueprint of the zoonotic pathogen Toxocara canis.</title>
        <authorList>
            <person name="Zhu X.-Q."/>
            <person name="Korhonen P.K."/>
            <person name="Cai H."/>
            <person name="Young N.D."/>
            <person name="Nejsum P."/>
            <person name="von Samson-Himmelstjerna G."/>
            <person name="Boag P.R."/>
            <person name="Tan P."/>
            <person name="Li Q."/>
            <person name="Min J."/>
            <person name="Yang Y."/>
            <person name="Wang X."/>
            <person name="Fang X."/>
            <person name="Hall R.S."/>
            <person name="Hofmann A."/>
            <person name="Sternberg P.W."/>
            <person name="Jex A.R."/>
            <person name="Gasser R.B."/>
        </authorList>
    </citation>
    <scope>NUCLEOTIDE SEQUENCE [LARGE SCALE GENOMIC DNA]</scope>
    <source>
        <strain evidence="1">PN_DK_2014</strain>
    </source>
</reference>
<accession>A0A0B2VAC3</accession>
<sequence>FHVPRAVDAASGYSLESRYAHVIATLSSGKSSSQKSGIRQERLLVRVWCVRVCVVCVCVCVCVWKDAVSMPKGRTHWQLLAAQESISIRATTEPYGSWGDMTTRKADIWSSRTVCYSIVSGMFHYSNGSSPLAILIRVCCRALMPKDKQINKYFLSSGNKNLQRHHGIVENRSVKLSQSGTQDTKTFVDFSV</sequence>
<organism evidence="1 2">
    <name type="scientific">Toxocara canis</name>
    <name type="common">Canine roundworm</name>
    <dbReference type="NCBI Taxonomy" id="6265"/>
    <lineage>
        <taxon>Eukaryota</taxon>
        <taxon>Metazoa</taxon>
        <taxon>Ecdysozoa</taxon>
        <taxon>Nematoda</taxon>
        <taxon>Chromadorea</taxon>
        <taxon>Rhabditida</taxon>
        <taxon>Spirurina</taxon>
        <taxon>Ascaridomorpha</taxon>
        <taxon>Ascaridoidea</taxon>
        <taxon>Toxocaridae</taxon>
        <taxon>Toxocara</taxon>
    </lineage>
</organism>
<evidence type="ECO:0000313" key="1">
    <source>
        <dbReference type="EMBL" id="KHN77945.1"/>
    </source>
</evidence>
<dbReference type="AlphaFoldDB" id="A0A0B2VAC3"/>
<protein>
    <submittedName>
        <fullName evidence="1">Uncharacterized protein</fullName>
    </submittedName>
</protein>
<dbReference type="Proteomes" id="UP000031036">
    <property type="component" value="Unassembled WGS sequence"/>
</dbReference>
<dbReference type="EMBL" id="JPKZ01002210">
    <property type="protein sequence ID" value="KHN77945.1"/>
    <property type="molecule type" value="Genomic_DNA"/>
</dbReference>
<gene>
    <name evidence="1" type="ORF">Tcan_01474</name>
</gene>
<feature type="non-terminal residue" evidence="1">
    <location>
        <position position="1"/>
    </location>
</feature>
<keyword evidence="2" id="KW-1185">Reference proteome</keyword>
<evidence type="ECO:0000313" key="2">
    <source>
        <dbReference type="Proteomes" id="UP000031036"/>
    </source>
</evidence>
<comment type="caution">
    <text evidence="1">The sequence shown here is derived from an EMBL/GenBank/DDBJ whole genome shotgun (WGS) entry which is preliminary data.</text>
</comment>